<protein>
    <submittedName>
        <fullName evidence="1">Sel1 repeat</fullName>
    </submittedName>
</protein>
<dbReference type="AlphaFoldDB" id="A0A378AAU5"/>
<dbReference type="InterPro" id="IPR050767">
    <property type="entry name" value="Sel1_AlgK"/>
</dbReference>
<dbReference type="InterPro" id="IPR006597">
    <property type="entry name" value="Sel1-like"/>
</dbReference>
<dbReference type="SMART" id="SM00671">
    <property type="entry name" value="SEL1"/>
    <property type="match status" value="2"/>
</dbReference>
<accession>A0A378AAU5</accession>
<dbReference type="Proteomes" id="UP000255192">
    <property type="component" value="Unassembled WGS sequence"/>
</dbReference>
<evidence type="ECO:0000313" key="2">
    <source>
        <dbReference type="Proteomes" id="UP000255192"/>
    </source>
</evidence>
<organism evidence="1 2">
    <name type="scientific">Klebsiella pneumoniae</name>
    <dbReference type="NCBI Taxonomy" id="573"/>
    <lineage>
        <taxon>Bacteria</taxon>
        <taxon>Pseudomonadati</taxon>
        <taxon>Pseudomonadota</taxon>
        <taxon>Gammaproteobacteria</taxon>
        <taxon>Enterobacterales</taxon>
        <taxon>Enterobacteriaceae</taxon>
        <taxon>Klebsiella/Raoultella group</taxon>
        <taxon>Klebsiella</taxon>
        <taxon>Klebsiella pneumoniae complex</taxon>
    </lineage>
</organism>
<dbReference type="PANTHER" id="PTHR11102">
    <property type="entry name" value="SEL-1-LIKE PROTEIN"/>
    <property type="match status" value="1"/>
</dbReference>
<dbReference type="InterPro" id="IPR011990">
    <property type="entry name" value="TPR-like_helical_dom_sf"/>
</dbReference>
<dbReference type="PANTHER" id="PTHR11102:SF160">
    <property type="entry name" value="ERAD-ASSOCIATED E3 UBIQUITIN-PROTEIN LIGASE COMPONENT HRD3"/>
    <property type="match status" value="1"/>
</dbReference>
<dbReference type="Gene3D" id="1.25.40.10">
    <property type="entry name" value="Tetratricopeptide repeat domain"/>
    <property type="match status" value="1"/>
</dbReference>
<reference evidence="1 2" key="1">
    <citation type="submission" date="2018-06" db="EMBL/GenBank/DDBJ databases">
        <authorList>
            <consortium name="Pathogen Informatics"/>
            <person name="Doyle S."/>
        </authorList>
    </citation>
    <scope>NUCLEOTIDE SEQUENCE [LARGE SCALE GENOMIC DNA]</scope>
    <source>
        <strain evidence="1 2">NCTC204</strain>
    </source>
</reference>
<dbReference type="EMBL" id="UGMD01000002">
    <property type="protein sequence ID" value="STV03128.1"/>
    <property type="molecule type" value="Genomic_DNA"/>
</dbReference>
<gene>
    <name evidence="1" type="ORF">NCTC204_03119</name>
</gene>
<name>A0A378AAU5_KLEPN</name>
<proteinExistence type="predicted"/>
<sequence>MAIVVNENALCPGVRQQRSREIDMNKMKSVICFLALGAISPHAWATPNNDDIKAMLSQAKSGDACAQTQLGILYAEGSGVTRDYKKARSWFEQAGKQNYADAEYNLGVMYGNGDGVARDNKKALTWFEKAAEAWPYRRPL</sequence>
<evidence type="ECO:0000313" key="1">
    <source>
        <dbReference type="EMBL" id="STV03128.1"/>
    </source>
</evidence>
<dbReference type="Pfam" id="PF08238">
    <property type="entry name" value="Sel1"/>
    <property type="match status" value="2"/>
</dbReference>
<dbReference type="SUPFAM" id="SSF81901">
    <property type="entry name" value="HCP-like"/>
    <property type="match status" value="1"/>
</dbReference>